<evidence type="ECO:0000256" key="3">
    <source>
        <dbReference type="ARBA" id="ARBA00023098"/>
    </source>
</evidence>
<gene>
    <name evidence="5" type="ordered locus">Ta0742</name>
</gene>
<dbReference type="PROSITE" id="PS50035">
    <property type="entry name" value="PLD"/>
    <property type="match status" value="1"/>
</dbReference>
<sequence>MKIIIEPDDGIKPVLDSIRRSRKFLYANFYMIDNKDILKTMQDLQKRGVDVRVIYDGRPYGEANVSGESNVIKDYGLNYKMAPKRFDSPGVFDHAKYFVSDKIAFIGTANASDASFTKNREYMYVTKDRRMRKALKSIFMADWNNTDDSKVRRTSQIVLSPGSERTICYLISKAKFIETEEMGDDPAVFAALKKRRRLKMILPSSVSAEDRQRLIELSKAGVRVRIMPVNTNYMHAKMIYGDRVFIGSENFSATSLNRNREVGIVFDDFIAKIRIRRSFRKDWKRSTRI</sequence>
<dbReference type="STRING" id="273075.gene:9571958"/>
<feature type="domain" description="PLD phosphodiesterase" evidence="4">
    <location>
        <begin position="89"/>
        <end position="115"/>
    </location>
</feature>
<evidence type="ECO:0000256" key="2">
    <source>
        <dbReference type="ARBA" id="ARBA00022963"/>
    </source>
</evidence>
<dbReference type="PaxDb" id="273075-Ta0742"/>
<dbReference type="AlphaFoldDB" id="Q9HK63"/>
<dbReference type="InParanoid" id="Q9HK63"/>
<dbReference type="EMBL" id="AL445065">
    <property type="protein sequence ID" value="CAC11876.1"/>
    <property type="molecule type" value="Genomic_DNA"/>
</dbReference>
<keyword evidence="6" id="KW-1185">Reference proteome</keyword>
<dbReference type="PANTHER" id="PTHR43856">
    <property type="entry name" value="CARDIOLIPIN HYDROLASE"/>
    <property type="match status" value="1"/>
</dbReference>
<dbReference type="eggNOG" id="arCOG02041">
    <property type="taxonomic scope" value="Archaea"/>
</dbReference>
<dbReference type="Gene3D" id="3.30.870.10">
    <property type="entry name" value="Endonuclease Chain A"/>
    <property type="match status" value="2"/>
</dbReference>
<evidence type="ECO:0000313" key="5">
    <source>
        <dbReference type="EMBL" id="CAC11876.1"/>
    </source>
</evidence>
<dbReference type="InterPro" id="IPR051406">
    <property type="entry name" value="PLD_domain"/>
</dbReference>
<dbReference type="RefSeq" id="WP_010901157.1">
    <property type="nucleotide sequence ID" value="NC_002578.1"/>
</dbReference>
<dbReference type="GO" id="GO:0016042">
    <property type="term" value="P:lipid catabolic process"/>
    <property type="evidence" value="ECO:0007669"/>
    <property type="project" value="UniProtKB-KW"/>
</dbReference>
<dbReference type="CDD" id="cd09128">
    <property type="entry name" value="PLDc_unchar1_2"/>
    <property type="match status" value="1"/>
</dbReference>
<dbReference type="GO" id="GO:0016891">
    <property type="term" value="F:RNA endonuclease activity producing 5'-phosphomonoesters, hydrolytic mechanism"/>
    <property type="evidence" value="ECO:0007669"/>
    <property type="project" value="TreeGrafter"/>
</dbReference>
<accession>Q9HK63</accession>
<dbReference type="Pfam" id="PF13091">
    <property type="entry name" value="PLDc_2"/>
    <property type="match status" value="2"/>
</dbReference>
<keyword evidence="1" id="KW-0378">Hydrolase</keyword>
<evidence type="ECO:0000259" key="4">
    <source>
        <dbReference type="PROSITE" id="PS50035"/>
    </source>
</evidence>
<dbReference type="KEGG" id="tac:Ta0742"/>
<evidence type="ECO:0000256" key="1">
    <source>
        <dbReference type="ARBA" id="ARBA00022801"/>
    </source>
</evidence>
<keyword evidence="2" id="KW-0442">Lipid degradation</keyword>
<dbReference type="InterPro" id="IPR001736">
    <property type="entry name" value="PLipase_D/transphosphatidylase"/>
</dbReference>
<keyword evidence="3" id="KW-0443">Lipid metabolism</keyword>
<reference evidence="5 6" key="1">
    <citation type="journal article" date="2000" name="Nature">
        <title>The genome sequence of the thermoacidophilic scavenger Thermoplasma acidophilum.</title>
        <authorList>
            <person name="Ruepp A."/>
            <person name="Graml W."/>
            <person name="Santos-Martinez M.L."/>
            <person name="Koretke K.K."/>
            <person name="Volker C."/>
            <person name="Mewes H.W."/>
            <person name="Frishman D."/>
            <person name="Stocker S."/>
            <person name="Lupas A.N."/>
            <person name="Baumeister W."/>
        </authorList>
    </citation>
    <scope>NUCLEOTIDE SEQUENCE [LARGE SCALE GENOMIC DNA]</scope>
    <source>
        <strain evidence="6">ATCC 25905 / DSM 1728 / JCM 9062 / NBRC 15155 / AMRC-C165</strain>
    </source>
</reference>
<dbReference type="EnsemblBacteria" id="CAC11876">
    <property type="protein sequence ID" value="CAC11876"/>
    <property type="gene ID" value="CAC11876"/>
</dbReference>
<organism evidence="5 6">
    <name type="scientific">Thermoplasma acidophilum (strain ATCC 25905 / DSM 1728 / JCM 9062 / NBRC 15155 / AMRC-C165)</name>
    <dbReference type="NCBI Taxonomy" id="273075"/>
    <lineage>
        <taxon>Archaea</taxon>
        <taxon>Methanobacteriati</taxon>
        <taxon>Thermoplasmatota</taxon>
        <taxon>Thermoplasmata</taxon>
        <taxon>Thermoplasmatales</taxon>
        <taxon>Thermoplasmataceae</taxon>
        <taxon>Thermoplasma</taxon>
    </lineage>
</organism>
<evidence type="ECO:0000313" key="6">
    <source>
        <dbReference type="Proteomes" id="UP000001024"/>
    </source>
</evidence>
<dbReference type="SUPFAM" id="SSF56024">
    <property type="entry name" value="Phospholipase D/nuclease"/>
    <property type="match status" value="2"/>
</dbReference>
<dbReference type="HOGENOM" id="CLU_051844_2_0_2"/>
<protein>
    <recommendedName>
        <fullName evidence="4">PLD phosphodiesterase domain-containing protein</fullName>
    </recommendedName>
</protein>
<name>Q9HK63_THEAC</name>
<dbReference type="SMART" id="SM00155">
    <property type="entry name" value="PLDc"/>
    <property type="match status" value="2"/>
</dbReference>
<dbReference type="PANTHER" id="PTHR43856:SF1">
    <property type="entry name" value="MITOCHONDRIAL CARDIOLIPIN HYDROLASE"/>
    <property type="match status" value="1"/>
</dbReference>
<proteinExistence type="predicted"/>
<dbReference type="OrthoDB" id="56599at2157"/>
<dbReference type="Proteomes" id="UP000001024">
    <property type="component" value="Chromosome"/>
</dbReference>
<dbReference type="InterPro" id="IPR025202">
    <property type="entry name" value="PLD-like_dom"/>
</dbReference>